<comment type="subcellular location">
    <subcellularLocation>
        <location evidence="1">Membrane</location>
        <topology evidence="1">Multi-pass membrane protein</topology>
    </subcellularLocation>
</comment>
<evidence type="ECO:0000313" key="7">
    <source>
        <dbReference type="EMBL" id="SDC37329.1"/>
    </source>
</evidence>
<protein>
    <submittedName>
        <fullName evidence="7">Energy-coupling factor transport system permease protein</fullName>
    </submittedName>
    <submittedName>
        <fullName evidence="8">Energy-coupling factor transporter transmembrane protein EcfT</fullName>
    </submittedName>
</protein>
<dbReference type="Proteomes" id="UP000297288">
    <property type="component" value="Unassembled WGS sequence"/>
</dbReference>
<reference evidence="8 10" key="2">
    <citation type="submission" date="2019-04" db="EMBL/GenBank/DDBJ databases">
        <title>Draft genome sequence data and analysis of a Fermenting Bacterium, Geotoga petraea strain HO-Geo1, isolated from heavy-oil petroleum reservoir in Russia.</title>
        <authorList>
            <person name="Grouzdev D.S."/>
            <person name="Semenova E.M."/>
            <person name="Sokolova D.S."/>
            <person name="Tourova T.P."/>
            <person name="Poltaraus A.B."/>
            <person name="Nazina T.N."/>
        </authorList>
    </citation>
    <scope>NUCLEOTIDE SEQUENCE [LARGE SCALE GENOMIC DNA]</scope>
    <source>
        <strain evidence="8 10">HO-Geo1</strain>
    </source>
</reference>
<evidence type="ECO:0000256" key="2">
    <source>
        <dbReference type="ARBA" id="ARBA00022475"/>
    </source>
</evidence>
<dbReference type="OrthoDB" id="8075495at2"/>
<evidence type="ECO:0000256" key="5">
    <source>
        <dbReference type="ARBA" id="ARBA00023136"/>
    </source>
</evidence>
<keyword evidence="2" id="KW-1003">Cell membrane</keyword>
<dbReference type="EMBL" id="SRME01000001">
    <property type="protein sequence ID" value="TGG88814.1"/>
    <property type="molecule type" value="Genomic_DNA"/>
</dbReference>
<accession>A0A1G6L1R1</accession>
<evidence type="ECO:0000313" key="8">
    <source>
        <dbReference type="EMBL" id="TGG88814.1"/>
    </source>
</evidence>
<reference evidence="7 9" key="1">
    <citation type="submission" date="2016-10" db="EMBL/GenBank/DDBJ databases">
        <authorList>
            <person name="de Groot N.N."/>
        </authorList>
    </citation>
    <scope>NUCLEOTIDE SEQUENCE [LARGE SCALE GENOMIC DNA]</scope>
    <source>
        <strain evidence="7 9">WG14</strain>
    </source>
</reference>
<keyword evidence="3 6" id="KW-0812">Transmembrane</keyword>
<dbReference type="EMBL" id="FMYV01000003">
    <property type="protein sequence ID" value="SDC37329.1"/>
    <property type="molecule type" value="Genomic_DNA"/>
</dbReference>
<evidence type="ECO:0000313" key="9">
    <source>
        <dbReference type="Proteomes" id="UP000199322"/>
    </source>
</evidence>
<evidence type="ECO:0000313" key="10">
    <source>
        <dbReference type="Proteomes" id="UP000297288"/>
    </source>
</evidence>
<dbReference type="Pfam" id="PF02361">
    <property type="entry name" value="CbiQ"/>
    <property type="match status" value="1"/>
</dbReference>
<keyword evidence="4 6" id="KW-1133">Transmembrane helix</keyword>
<dbReference type="CDD" id="cd16914">
    <property type="entry name" value="EcfT"/>
    <property type="match status" value="1"/>
</dbReference>
<proteinExistence type="predicted"/>
<keyword evidence="5 6" id="KW-0472">Membrane</keyword>
<sequence length="263" mass="29804">MLLDNVALGRYVEKDSLMHNLDPRGKLLGLFVLAGFAFSINSIFDVFLMTLYTFTLMLVSKLPIRYYLKSLKSIWFIVVFAFVIQLFNSMGEVVFEFGFLKITDQGLFNASIITFRILFAIMLSSVLTLTTSPTSLAHAMEDVLRWFFVPKSFAHELSMVMTIAIRFIPVMASEADRIIKAQMSRGAKFDDRKLSGKIKGVVSIIIPLLVSALRRAEELSIAMEARGYSGYEGRTRFKTFNWKFKDSLFTASFVSLGVIVIFI</sequence>
<gene>
    <name evidence="8" type="ORF">E4650_01055</name>
    <name evidence="7" type="ORF">SAMN04488588_0980</name>
</gene>
<dbReference type="Proteomes" id="UP000199322">
    <property type="component" value="Unassembled WGS sequence"/>
</dbReference>
<dbReference type="AlphaFoldDB" id="A0A1G6L1R1"/>
<dbReference type="InterPro" id="IPR003339">
    <property type="entry name" value="ABC/ECF_trnsptr_transmembrane"/>
</dbReference>
<dbReference type="GO" id="GO:0005886">
    <property type="term" value="C:plasma membrane"/>
    <property type="evidence" value="ECO:0007669"/>
    <property type="project" value="UniProtKB-ARBA"/>
</dbReference>
<feature type="transmembrane region" description="Helical" evidence="6">
    <location>
        <begin position="74"/>
        <end position="95"/>
    </location>
</feature>
<dbReference type="STRING" id="28234.SAMN04488588_0980"/>
<organism evidence="7 9">
    <name type="scientific">Geotoga petraea</name>
    <dbReference type="NCBI Taxonomy" id="28234"/>
    <lineage>
        <taxon>Bacteria</taxon>
        <taxon>Thermotogati</taxon>
        <taxon>Thermotogota</taxon>
        <taxon>Thermotogae</taxon>
        <taxon>Petrotogales</taxon>
        <taxon>Petrotogaceae</taxon>
        <taxon>Geotoga</taxon>
    </lineage>
</organism>
<dbReference type="PANTHER" id="PTHR34857:SF2">
    <property type="entry name" value="SLL0384 PROTEIN"/>
    <property type="match status" value="1"/>
</dbReference>
<dbReference type="RefSeq" id="WP_091403266.1">
    <property type="nucleotide sequence ID" value="NZ_FMYV01000003.1"/>
</dbReference>
<evidence type="ECO:0000256" key="4">
    <source>
        <dbReference type="ARBA" id="ARBA00022989"/>
    </source>
</evidence>
<evidence type="ECO:0000256" key="6">
    <source>
        <dbReference type="SAM" id="Phobius"/>
    </source>
</evidence>
<dbReference type="PANTHER" id="PTHR34857">
    <property type="entry name" value="SLL0384 PROTEIN"/>
    <property type="match status" value="1"/>
</dbReference>
<keyword evidence="9" id="KW-1185">Reference proteome</keyword>
<feature type="transmembrane region" description="Helical" evidence="6">
    <location>
        <begin position="107"/>
        <end position="132"/>
    </location>
</feature>
<dbReference type="InterPro" id="IPR051611">
    <property type="entry name" value="ECF_transporter_component"/>
</dbReference>
<evidence type="ECO:0000256" key="1">
    <source>
        <dbReference type="ARBA" id="ARBA00004141"/>
    </source>
</evidence>
<name>A0A1G6L1R1_9BACT</name>
<feature type="transmembrane region" description="Helical" evidence="6">
    <location>
        <begin position="27"/>
        <end position="54"/>
    </location>
</feature>
<evidence type="ECO:0000256" key="3">
    <source>
        <dbReference type="ARBA" id="ARBA00022692"/>
    </source>
</evidence>